<comment type="caution">
    <text evidence="2">The sequence shown here is derived from an EMBL/GenBank/DDBJ whole genome shotgun (WGS) entry which is preliminary data.</text>
</comment>
<dbReference type="Proteomes" id="UP000187203">
    <property type="component" value="Unassembled WGS sequence"/>
</dbReference>
<proteinExistence type="predicted"/>
<name>A0A1R3GFJ5_9ROSI</name>
<evidence type="ECO:0000313" key="3">
    <source>
        <dbReference type="Proteomes" id="UP000187203"/>
    </source>
</evidence>
<sequence length="33" mass="3655">MGNLVMNQELFISGMKPEDNGQLDPTFASRARS</sequence>
<organism evidence="2 3">
    <name type="scientific">Corchorus olitorius</name>
    <dbReference type="NCBI Taxonomy" id="93759"/>
    <lineage>
        <taxon>Eukaryota</taxon>
        <taxon>Viridiplantae</taxon>
        <taxon>Streptophyta</taxon>
        <taxon>Embryophyta</taxon>
        <taxon>Tracheophyta</taxon>
        <taxon>Spermatophyta</taxon>
        <taxon>Magnoliopsida</taxon>
        <taxon>eudicotyledons</taxon>
        <taxon>Gunneridae</taxon>
        <taxon>Pentapetalae</taxon>
        <taxon>rosids</taxon>
        <taxon>malvids</taxon>
        <taxon>Malvales</taxon>
        <taxon>Malvaceae</taxon>
        <taxon>Grewioideae</taxon>
        <taxon>Apeibeae</taxon>
        <taxon>Corchorus</taxon>
    </lineage>
</organism>
<feature type="region of interest" description="Disordered" evidence="1">
    <location>
        <begin position="13"/>
        <end position="33"/>
    </location>
</feature>
<dbReference type="EMBL" id="AWUE01022682">
    <property type="protein sequence ID" value="OMO56836.1"/>
    <property type="molecule type" value="Genomic_DNA"/>
</dbReference>
<gene>
    <name evidence="2" type="ORF">COLO4_35549</name>
</gene>
<evidence type="ECO:0000313" key="2">
    <source>
        <dbReference type="EMBL" id="OMO56836.1"/>
    </source>
</evidence>
<protein>
    <submittedName>
        <fullName evidence="2">Uncharacterized protein</fullName>
    </submittedName>
</protein>
<reference evidence="3" key="1">
    <citation type="submission" date="2013-09" db="EMBL/GenBank/DDBJ databases">
        <title>Corchorus olitorius genome sequencing.</title>
        <authorList>
            <person name="Alam M."/>
            <person name="Haque M.S."/>
            <person name="Islam M.S."/>
            <person name="Emdad E.M."/>
            <person name="Islam M.M."/>
            <person name="Ahmed B."/>
            <person name="Halim A."/>
            <person name="Hossen Q.M.M."/>
            <person name="Hossain M.Z."/>
            <person name="Ahmed R."/>
            <person name="Khan M.M."/>
            <person name="Islam R."/>
            <person name="Rashid M.M."/>
            <person name="Khan S.A."/>
            <person name="Rahman M.S."/>
            <person name="Alam M."/>
            <person name="Yahiya A.S."/>
            <person name="Khan M.S."/>
            <person name="Azam M.S."/>
            <person name="Haque T."/>
            <person name="Lashkar M.Z.H."/>
            <person name="Akhand A.I."/>
            <person name="Morshed G."/>
            <person name="Roy S."/>
            <person name="Uddin K.S."/>
            <person name="Rabeya T."/>
            <person name="Hossain A.S."/>
            <person name="Chowdhury A."/>
            <person name="Snigdha A.R."/>
            <person name="Mortoza M.S."/>
            <person name="Matin S.A."/>
            <person name="Hoque S.M.E."/>
            <person name="Islam M.K."/>
            <person name="Roy D.K."/>
            <person name="Haider R."/>
            <person name="Moosa M.M."/>
            <person name="Elias S.M."/>
            <person name="Hasan A.M."/>
            <person name="Jahan S."/>
            <person name="Shafiuddin M."/>
            <person name="Mahmood N."/>
            <person name="Shommy N.S."/>
        </authorList>
    </citation>
    <scope>NUCLEOTIDE SEQUENCE [LARGE SCALE GENOMIC DNA]</scope>
    <source>
        <strain evidence="3">cv. O-4</strain>
    </source>
</reference>
<accession>A0A1R3GFJ5</accession>
<keyword evidence="3" id="KW-1185">Reference proteome</keyword>
<evidence type="ECO:0000256" key="1">
    <source>
        <dbReference type="SAM" id="MobiDB-lite"/>
    </source>
</evidence>
<dbReference type="AlphaFoldDB" id="A0A1R3GFJ5"/>